<dbReference type="SUPFAM" id="SSF51445">
    <property type="entry name" value="(Trans)glycosidases"/>
    <property type="match status" value="1"/>
</dbReference>
<dbReference type="InterPro" id="IPR017853">
    <property type="entry name" value="GH"/>
</dbReference>
<protein>
    <submittedName>
        <fullName evidence="6">Beta-galactosidase</fullName>
    </submittedName>
</protein>
<dbReference type="PANTHER" id="PTHR36447:SF1">
    <property type="entry name" value="BETA-GALACTOSIDASE GANA"/>
    <property type="match status" value="1"/>
</dbReference>
<accession>A0A1M6U010</accession>
<dbReference type="InterPro" id="IPR013529">
    <property type="entry name" value="Glyco_hydro_42_N"/>
</dbReference>
<dbReference type="GO" id="GO:0009341">
    <property type="term" value="C:beta-galactosidase complex"/>
    <property type="evidence" value="ECO:0007669"/>
    <property type="project" value="InterPro"/>
</dbReference>
<dbReference type="Gene3D" id="2.60.220.20">
    <property type="entry name" value="putative beta-Galactosidase from caulobacter crescentus"/>
    <property type="match status" value="1"/>
</dbReference>
<reference evidence="6 7" key="1">
    <citation type="submission" date="2016-11" db="EMBL/GenBank/DDBJ databases">
        <authorList>
            <person name="Jaros S."/>
            <person name="Januszkiewicz K."/>
            <person name="Wedrychowicz H."/>
        </authorList>
    </citation>
    <scope>NUCLEOTIDE SEQUENCE [LARGE SCALE GENOMIC DNA]</scope>
    <source>
        <strain evidence="6 7">KHT3</strain>
    </source>
</reference>
<dbReference type="Gene3D" id="3.20.20.80">
    <property type="entry name" value="Glycosidases"/>
    <property type="match status" value="1"/>
</dbReference>
<evidence type="ECO:0000256" key="1">
    <source>
        <dbReference type="ARBA" id="ARBA00022801"/>
    </source>
</evidence>
<dbReference type="Pfam" id="PF02449">
    <property type="entry name" value="Glyco_hydro_42"/>
    <property type="match status" value="1"/>
</dbReference>
<evidence type="ECO:0000256" key="3">
    <source>
        <dbReference type="SAM" id="SignalP"/>
    </source>
</evidence>
<gene>
    <name evidence="6" type="ORF">SAMN05216463_107117</name>
</gene>
<dbReference type="GO" id="GO:0004565">
    <property type="term" value="F:beta-galactosidase activity"/>
    <property type="evidence" value="ECO:0007669"/>
    <property type="project" value="InterPro"/>
</dbReference>
<feature type="domain" description="DUF5597" evidence="5">
    <location>
        <begin position="373"/>
        <end position="530"/>
    </location>
</feature>
<dbReference type="GO" id="GO:0005975">
    <property type="term" value="P:carbohydrate metabolic process"/>
    <property type="evidence" value="ECO:0007669"/>
    <property type="project" value="InterPro"/>
</dbReference>
<dbReference type="InterPro" id="IPR003476">
    <property type="entry name" value="Glyco_hydro_42"/>
</dbReference>
<sequence>MMKGRILSALLSIFMMLLSNTLRADNVISQFHILGGELSNSAATSVSDIEEVLPRMKVLGLNTVLVPVYWEFLESVEGQMDFTLFDRTIDVARQQGLKIVPLWFGAWKNSMSCYAPAWFKRDVKRFPRAVTAEGKPLEIASCFSNNVLQADLKAFSALMQHIAEKDPQREVVIMMQIENEIGMLESARDHSPMAEKAYKQPVPQALLKALGIKQPGSWAEVFGTDDYTDEKFMAWHYACYVEHLAQAARRIHNMPLYVNAAMNSRGRKPGEYPSAGPLAHLADIWKAGAPSIDILAPDIYDTGFKSWVSQYAMPLRPQDGGKLKNRLFIPESRCCENSGVRALYAFGEHQALGFSPFAIDQASPKETESVTQAYNLLSQIFNAKPQNTWGLLFDQEDRERIIDDEGVVMTCRHYFTLPWDPRATDGSTWPEGGAMLIRLGKYDYLLAGSGVVIDFKTRIEKQQEQQKKLGEDGFAEAGSETSNFKFQTSNFNGSRLGLLSVDEVTIDHQGQMQFLRRHNGDQSHQGRHARISVGDWKLLHIQLYEYK</sequence>
<dbReference type="PANTHER" id="PTHR36447">
    <property type="entry name" value="BETA-GALACTOSIDASE GANA"/>
    <property type="match status" value="1"/>
</dbReference>
<keyword evidence="1" id="KW-0378">Hydrolase</keyword>
<organism evidence="6 7">
    <name type="scientific">Xylanibacter ruminicola</name>
    <name type="common">Prevotella ruminicola</name>
    <dbReference type="NCBI Taxonomy" id="839"/>
    <lineage>
        <taxon>Bacteria</taxon>
        <taxon>Pseudomonadati</taxon>
        <taxon>Bacteroidota</taxon>
        <taxon>Bacteroidia</taxon>
        <taxon>Bacteroidales</taxon>
        <taxon>Prevotellaceae</taxon>
        <taxon>Xylanibacter</taxon>
    </lineage>
</organism>
<keyword evidence="3" id="KW-0732">Signal</keyword>
<dbReference type="Pfam" id="PF18120">
    <property type="entry name" value="DUF5597"/>
    <property type="match status" value="1"/>
</dbReference>
<dbReference type="AlphaFoldDB" id="A0A1M6U010"/>
<name>A0A1M6U010_XYLRU</name>
<keyword evidence="2" id="KW-0326">Glycosidase</keyword>
<evidence type="ECO:0000256" key="2">
    <source>
        <dbReference type="ARBA" id="ARBA00023295"/>
    </source>
</evidence>
<feature type="domain" description="Glycoside hydrolase family 42 N-terminal" evidence="4">
    <location>
        <begin position="48"/>
        <end position="200"/>
    </location>
</feature>
<dbReference type="InterPro" id="IPR040719">
    <property type="entry name" value="DUF5597"/>
</dbReference>
<feature type="chain" id="PRO_5012319465" evidence="3">
    <location>
        <begin position="25"/>
        <end position="547"/>
    </location>
</feature>
<evidence type="ECO:0000313" key="6">
    <source>
        <dbReference type="EMBL" id="SHK62622.1"/>
    </source>
</evidence>
<dbReference type="EMBL" id="FRBD01000007">
    <property type="protein sequence ID" value="SHK62622.1"/>
    <property type="molecule type" value="Genomic_DNA"/>
</dbReference>
<dbReference type="Proteomes" id="UP000184130">
    <property type="component" value="Unassembled WGS sequence"/>
</dbReference>
<evidence type="ECO:0000259" key="5">
    <source>
        <dbReference type="Pfam" id="PF18120"/>
    </source>
</evidence>
<evidence type="ECO:0000259" key="4">
    <source>
        <dbReference type="Pfam" id="PF02449"/>
    </source>
</evidence>
<feature type="signal peptide" evidence="3">
    <location>
        <begin position="1"/>
        <end position="24"/>
    </location>
</feature>
<proteinExistence type="predicted"/>
<evidence type="ECO:0000313" key="7">
    <source>
        <dbReference type="Proteomes" id="UP000184130"/>
    </source>
</evidence>